<gene>
    <name evidence="2" type="ORF">QVD17_40184</name>
</gene>
<proteinExistence type="predicted"/>
<name>A0AAD8NGU3_TARER</name>
<dbReference type="Gene3D" id="3.90.550.50">
    <property type="match status" value="1"/>
</dbReference>
<dbReference type="InterPro" id="IPR006740">
    <property type="entry name" value="DUF604"/>
</dbReference>
<dbReference type="AlphaFoldDB" id="A0AAD8NGU3"/>
<dbReference type="Proteomes" id="UP001229421">
    <property type="component" value="Unassembled WGS sequence"/>
</dbReference>
<evidence type="ECO:0000313" key="3">
    <source>
        <dbReference type="Proteomes" id="UP001229421"/>
    </source>
</evidence>
<keyword evidence="1" id="KW-1133">Transmembrane helix</keyword>
<dbReference type="PANTHER" id="PTHR10811">
    <property type="entry name" value="FRINGE-RELATED"/>
    <property type="match status" value="1"/>
</dbReference>
<comment type="caution">
    <text evidence="2">The sequence shown here is derived from an EMBL/GenBank/DDBJ whole genome shotgun (WGS) entry which is preliminary data.</text>
</comment>
<protein>
    <submittedName>
        <fullName evidence="2">Uncharacterized protein</fullName>
    </submittedName>
</protein>
<evidence type="ECO:0000313" key="2">
    <source>
        <dbReference type="EMBL" id="KAK1408422.1"/>
    </source>
</evidence>
<evidence type="ECO:0000256" key="1">
    <source>
        <dbReference type="SAM" id="Phobius"/>
    </source>
</evidence>
<sequence length="485" mass="55567">MNPQKHNNLLTRSNVYNIFAISAFILSIFIIYHHSNSSICNSPLNEVVASSSSVSPSPPTTINQLIFTIAGSVKTWRNRRLYIREWWRPNVTRGYIFFDKHPTAEILPWTYDSLPSYRVSENTTKLNVYPRHARPHIIRIVRTILETFREGDNDVRWYILGDDDTIFFVDNLVDLLGRYDHTKYVYIGGISECVKSSFDVSFEMAYGGAGFALSYPLVEALVANLDRCIETYPHYFFGDQILSACVADLGVPLTPVKGFHQIDLMNDISGFLSAHPQTPMISLHHLDVTSPIFPTMDRHKSVKHLMTAAKVDQPRFLQQTVCYHKQKNWTVSIAWGYSTYIYEQFIPRSILRRPLETFTPWSSTGQPPHYMFNTRLVTNSSCETPHVFFFHSVTRLSNSFSGGDNNNSATYEIMMTYVRYKPRQLPPCSSDHSADYISKIRVYSPATKLNFVENRGECCDVLNVDGKNTAEVRIRACKKTEIITV</sequence>
<feature type="transmembrane region" description="Helical" evidence="1">
    <location>
        <begin position="15"/>
        <end position="32"/>
    </location>
</feature>
<keyword evidence="1" id="KW-0472">Membrane</keyword>
<organism evidence="2 3">
    <name type="scientific">Tagetes erecta</name>
    <name type="common">African marigold</name>
    <dbReference type="NCBI Taxonomy" id="13708"/>
    <lineage>
        <taxon>Eukaryota</taxon>
        <taxon>Viridiplantae</taxon>
        <taxon>Streptophyta</taxon>
        <taxon>Embryophyta</taxon>
        <taxon>Tracheophyta</taxon>
        <taxon>Spermatophyta</taxon>
        <taxon>Magnoliopsida</taxon>
        <taxon>eudicotyledons</taxon>
        <taxon>Gunneridae</taxon>
        <taxon>Pentapetalae</taxon>
        <taxon>asterids</taxon>
        <taxon>campanulids</taxon>
        <taxon>Asterales</taxon>
        <taxon>Asteraceae</taxon>
        <taxon>Asteroideae</taxon>
        <taxon>Heliantheae alliance</taxon>
        <taxon>Tageteae</taxon>
        <taxon>Tagetes</taxon>
    </lineage>
</organism>
<keyword evidence="3" id="KW-1185">Reference proteome</keyword>
<dbReference type="EMBL" id="JAUHHV010000011">
    <property type="protein sequence ID" value="KAK1408422.1"/>
    <property type="molecule type" value="Genomic_DNA"/>
</dbReference>
<dbReference type="Pfam" id="PF04646">
    <property type="entry name" value="DUF604"/>
    <property type="match status" value="1"/>
</dbReference>
<accession>A0AAD8NGU3</accession>
<reference evidence="2" key="1">
    <citation type="journal article" date="2023" name="bioRxiv">
        <title>Improved chromosome-level genome assembly for marigold (Tagetes erecta).</title>
        <authorList>
            <person name="Jiang F."/>
            <person name="Yuan L."/>
            <person name="Wang S."/>
            <person name="Wang H."/>
            <person name="Xu D."/>
            <person name="Wang A."/>
            <person name="Fan W."/>
        </authorList>
    </citation>
    <scope>NUCLEOTIDE SEQUENCE</scope>
    <source>
        <strain evidence="2">WSJ</strain>
        <tissue evidence="2">Leaf</tissue>
    </source>
</reference>
<keyword evidence="1" id="KW-0812">Transmembrane</keyword>